<dbReference type="GeneID" id="82190997"/>
<dbReference type="AlphaFoldDB" id="R9KXZ7"/>
<dbReference type="EMBL" id="ASSY01000008">
    <property type="protein sequence ID" value="EOS51096.1"/>
    <property type="molecule type" value="Genomic_DNA"/>
</dbReference>
<organism evidence="1 2">
    <name type="scientific">Adlercreutzia caecimuris B7</name>
    <dbReference type="NCBI Taxonomy" id="1235794"/>
    <lineage>
        <taxon>Bacteria</taxon>
        <taxon>Bacillati</taxon>
        <taxon>Actinomycetota</taxon>
        <taxon>Coriobacteriia</taxon>
        <taxon>Eggerthellales</taxon>
        <taxon>Eggerthellaceae</taxon>
        <taxon>Adlercreutzia</taxon>
    </lineage>
</organism>
<dbReference type="STRING" id="1235794.C811_01514"/>
<dbReference type="HOGENOM" id="CLU_1683803_0_0_11"/>
<gene>
    <name evidence="1" type="ORF">C811_01514</name>
</gene>
<dbReference type="Proteomes" id="UP000014204">
    <property type="component" value="Unassembled WGS sequence"/>
</dbReference>
<protein>
    <submittedName>
        <fullName evidence="1">Uncharacterized protein</fullName>
    </submittedName>
</protein>
<comment type="caution">
    <text evidence="1">The sequence shown here is derived from an EMBL/GenBank/DDBJ whole genome shotgun (WGS) entry which is preliminary data.</text>
</comment>
<proteinExistence type="predicted"/>
<accession>R9KXZ7</accession>
<dbReference type="OrthoDB" id="3183425at2"/>
<sequence length="163" mass="18190">MSGVYESDRKPSPCDHMALARSIRIEMTALMASEKVVPKKHRLLLSVPTIATARELVNNVETAEAFYPSTAHGVLWRKHYLTLAIANCYQLTQDLQVVKDLGLPVNLNRYEKIAGMLGKELDTLTSRKRNTKLTGSAGIDERIAKLRYDLAELEEIASDLPVP</sequence>
<name>R9KXZ7_9ACTN</name>
<keyword evidence="2" id="KW-1185">Reference proteome</keyword>
<evidence type="ECO:0000313" key="2">
    <source>
        <dbReference type="Proteomes" id="UP000014204"/>
    </source>
</evidence>
<evidence type="ECO:0000313" key="1">
    <source>
        <dbReference type="EMBL" id="EOS51096.1"/>
    </source>
</evidence>
<reference evidence="1 2" key="1">
    <citation type="submission" date="2013-04" db="EMBL/GenBank/DDBJ databases">
        <title>The Genome Sequence of Enterorhabdus caecimuris B7.</title>
        <authorList>
            <consortium name="The Broad Institute Genomics Platform"/>
            <consortium name="The Broad Institute Genome Sequencing Center for Infectious Disease"/>
            <person name="Earl A."/>
            <person name="Xavier R."/>
            <person name="Elson C."/>
            <person name="Duck W."/>
            <person name="Walker B."/>
            <person name="Young S."/>
            <person name="Zeng Q."/>
            <person name="Gargeya S."/>
            <person name="Fitzgerald M."/>
            <person name="Haas B."/>
            <person name="Abouelleil A."/>
            <person name="Allen A.W."/>
            <person name="Alvarado L."/>
            <person name="Arachchi H.M."/>
            <person name="Berlin A.M."/>
            <person name="Chapman S.B."/>
            <person name="Gainer-Dewar J."/>
            <person name="Goldberg J."/>
            <person name="Griggs A."/>
            <person name="Gujja S."/>
            <person name="Hansen M."/>
            <person name="Howarth C."/>
            <person name="Imamovic A."/>
            <person name="Ireland A."/>
            <person name="Larimer J."/>
            <person name="McCowan C."/>
            <person name="Murphy C."/>
            <person name="Pearson M."/>
            <person name="Poon T.W."/>
            <person name="Priest M."/>
            <person name="Roberts A."/>
            <person name="Saif S."/>
            <person name="Shea T."/>
            <person name="Sisk P."/>
            <person name="Sykes S."/>
            <person name="Wortman J."/>
            <person name="Nusbaum C."/>
            <person name="Birren B."/>
        </authorList>
    </citation>
    <scope>NUCLEOTIDE SEQUENCE [LARGE SCALE GENOMIC DNA]</scope>
    <source>
        <strain evidence="1 2">B7</strain>
    </source>
</reference>
<dbReference type="eggNOG" id="ENOG5033FE3">
    <property type="taxonomic scope" value="Bacteria"/>
</dbReference>
<dbReference type="RefSeq" id="WP_016309714.1">
    <property type="nucleotide sequence ID" value="NZ_KE159646.1"/>
</dbReference>